<protein>
    <submittedName>
        <fullName evidence="1">Uncharacterized protein</fullName>
    </submittedName>
</protein>
<evidence type="ECO:0000313" key="2">
    <source>
        <dbReference type="Proteomes" id="UP000596092"/>
    </source>
</evidence>
<proteinExistence type="predicted"/>
<dbReference type="KEGG" id="dog:HP555_06015"/>
<keyword evidence="2" id="KW-1185">Reference proteome</keyword>
<dbReference type="Pfam" id="PF25948">
    <property type="entry name" value="DUF7986"/>
    <property type="match status" value="1"/>
</dbReference>
<accession>A0A7T6ARN0</accession>
<dbReference type="AlphaFoldDB" id="A0A7T6ARN0"/>
<reference evidence="1 2" key="1">
    <citation type="submission" date="2020-05" db="EMBL/GenBank/DDBJ databases">
        <title>Complete genome of Desulfobulbus oligotrophicus.</title>
        <authorList>
            <person name="Podar M."/>
        </authorList>
    </citation>
    <scope>NUCLEOTIDE SEQUENCE [LARGE SCALE GENOMIC DNA]</scope>
    <source>
        <strain evidence="1 2">Prop6</strain>
    </source>
</reference>
<name>A0A7T6ARN0_9BACT</name>
<sequence length="214" mass="24488">MSVVLPEDIDEVVAGYKDCRPLIPMLHGRLAQMADKAAIRTCAKRLHMLSRQNGRLGVRFDHELEAEVFQDYLIYMYRPRGFSLVRQLYNRKVYPEKSLEQELLAGMVQARFSVFWIGVLHPEKGCSALDIISGEQLFILDQTLTQQEATGLLAAFRVFPFRGVWAHTGANMVLGKVEDTAGLQPMGRILNDQQERELNEENVRRWRTLLAGQQ</sequence>
<dbReference type="Proteomes" id="UP000596092">
    <property type="component" value="Chromosome"/>
</dbReference>
<organism evidence="1 2">
    <name type="scientific">Desulfobulbus oligotrophicus</name>
    <dbReference type="NCBI Taxonomy" id="1909699"/>
    <lineage>
        <taxon>Bacteria</taxon>
        <taxon>Pseudomonadati</taxon>
        <taxon>Thermodesulfobacteriota</taxon>
        <taxon>Desulfobulbia</taxon>
        <taxon>Desulfobulbales</taxon>
        <taxon>Desulfobulbaceae</taxon>
        <taxon>Desulfobulbus</taxon>
    </lineage>
</organism>
<gene>
    <name evidence="1" type="ORF">HP555_06015</name>
</gene>
<evidence type="ECO:0000313" key="1">
    <source>
        <dbReference type="EMBL" id="QQG66966.1"/>
    </source>
</evidence>
<dbReference type="EMBL" id="CP054140">
    <property type="protein sequence ID" value="QQG66966.1"/>
    <property type="molecule type" value="Genomic_DNA"/>
</dbReference>
<dbReference type="InterPro" id="IPR058292">
    <property type="entry name" value="DUF7986"/>
</dbReference>